<keyword evidence="1 2" id="KW-0539">Nucleus</keyword>
<keyword evidence="6" id="KW-1185">Reference proteome</keyword>
<comment type="caution">
    <text evidence="5">The sequence shown here is derived from an EMBL/GenBank/DDBJ whole genome shotgun (WGS) entry which is preliminary data.</text>
</comment>
<gene>
    <name evidence="5" type="ORF">DNG_05733</name>
</gene>
<dbReference type="AlphaFoldDB" id="A0AAE8MYU4"/>
<dbReference type="GO" id="GO:0003743">
    <property type="term" value="F:translation initiation factor activity"/>
    <property type="evidence" value="ECO:0007669"/>
    <property type="project" value="UniProtKB-KW"/>
</dbReference>
<dbReference type="PROSITE" id="PS51037">
    <property type="entry name" value="YEATS"/>
    <property type="match status" value="1"/>
</dbReference>
<dbReference type="GO" id="GO:0006355">
    <property type="term" value="P:regulation of DNA-templated transcription"/>
    <property type="evidence" value="ECO:0007669"/>
    <property type="project" value="InterPro"/>
</dbReference>
<accession>A0AAE8MYU4</accession>
<dbReference type="GO" id="GO:0005634">
    <property type="term" value="C:nucleus"/>
    <property type="evidence" value="ECO:0007669"/>
    <property type="project" value="UniProtKB-SubCell"/>
</dbReference>
<evidence type="ECO:0000313" key="6">
    <source>
        <dbReference type="Proteomes" id="UP001187682"/>
    </source>
</evidence>
<keyword evidence="5" id="KW-0396">Initiation factor</keyword>
<feature type="region of interest" description="Disordered" evidence="3">
    <location>
        <begin position="25"/>
        <end position="94"/>
    </location>
</feature>
<protein>
    <submittedName>
        <fullName evidence="5">Related to transcription initiation factor IIF 30K chain</fullName>
    </submittedName>
</protein>
<proteinExistence type="predicted"/>
<feature type="domain" description="YEATS" evidence="4">
    <location>
        <begin position="123"/>
        <end position="257"/>
    </location>
</feature>
<evidence type="ECO:0000256" key="1">
    <source>
        <dbReference type="ARBA" id="ARBA00023242"/>
    </source>
</evidence>
<comment type="subcellular location">
    <subcellularLocation>
        <location evidence="2">Nucleus</location>
    </subcellularLocation>
</comment>
<dbReference type="CDD" id="cd16905">
    <property type="entry name" value="YEATS_Taf14_like"/>
    <property type="match status" value="1"/>
</dbReference>
<evidence type="ECO:0000313" key="5">
    <source>
        <dbReference type="EMBL" id="SPO03052.1"/>
    </source>
</evidence>
<dbReference type="InterPro" id="IPR005033">
    <property type="entry name" value="YEATS"/>
</dbReference>
<sequence>MSPILRLTRGRRALEVVEANSLAGDAQPASLSTVAPSTALPKAVRFKEPDETEARGRSHRNPDSDYGPTGTGASTATGGEDLHKNQDVPKIGTRSSKRAAAAAAAAAMSKALKACDDIVYMGSANRVCDQRKVKLVTEQNVVDKPSPVEEFPMRGWTIKLYMVDEQGNDHPADVFNKVVYNLHPSFEQPVQTFTKPPFACSNEGWGEFEMDIDCYYTEKTKLSLKHDLNFQQNRYEVIQTVSFKNPSQALQEKLRELGSLPIDDERPKKKGIASKKSSSQKYDFEKIAEALEKLEEDDLLKIIQMINDYKSPDTYIKSDVEVDTLLEAGEFSIDLYTMPDVLTKMLWDHLSKKGLIA</sequence>
<name>A0AAE8MYU4_9PEZI</name>
<dbReference type="Proteomes" id="UP001187682">
    <property type="component" value="Unassembled WGS sequence"/>
</dbReference>
<evidence type="ECO:0000256" key="2">
    <source>
        <dbReference type="PROSITE-ProRule" id="PRU00376"/>
    </source>
</evidence>
<dbReference type="GO" id="GO:0000785">
    <property type="term" value="C:chromatin"/>
    <property type="evidence" value="ECO:0007669"/>
    <property type="project" value="UniProtKB-ARBA"/>
</dbReference>
<evidence type="ECO:0000259" key="4">
    <source>
        <dbReference type="PROSITE" id="PS51037"/>
    </source>
</evidence>
<keyword evidence="5" id="KW-0648">Protein biosynthesis</keyword>
<dbReference type="Gene3D" id="2.60.40.1970">
    <property type="entry name" value="YEATS domain"/>
    <property type="match status" value="1"/>
</dbReference>
<dbReference type="EMBL" id="ONZQ02000007">
    <property type="protein sequence ID" value="SPO03052.1"/>
    <property type="molecule type" value="Genomic_DNA"/>
</dbReference>
<evidence type="ECO:0000256" key="3">
    <source>
        <dbReference type="SAM" id="MobiDB-lite"/>
    </source>
</evidence>
<dbReference type="PANTHER" id="PTHR23195">
    <property type="entry name" value="YEATS DOMAIN"/>
    <property type="match status" value="1"/>
</dbReference>
<dbReference type="Pfam" id="PF03366">
    <property type="entry name" value="YEATS"/>
    <property type="match status" value="1"/>
</dbReference>
<organism evidence="5 6">
    <name type="scientific">Cephalotrichum gorgonifer</name>
    <dbReference type="NCBI Taxonomy" id="2041049"/>
    <lineage>
        <taxon>Eukaryota</taxon>
        <taxon>Fungi</taxon>
        <taxon>Dikarya</taxon>
        <taxon>Ascomycota</taxon>
        <taxon>Pezizomycotina</taxon>
        <taxon>Sordariomycetes</taxon>
        <taxon>Hypocreomycetidae</taxon>
        <taxon>Microascales</taxon>
        <taxon>Microascaceae</taxon>
        <taxon>Cephalotrichum</taxon>
    </lineage>
</organism>
<dbReference type="InterPro" id="IPR038704">
    <property type="entry name" value="YEAST_sf"/>
</dbReference>
<feature type="compositionally biased region" description="Basic and acidic residues" evidence="3">
    <location>
        <begin position="45"/>
        <end position="63"/>
    </location>
</feature>
<reference evidence="5" key="1">
    <citation type="submission" date="2018-03" db="EMBL/GenBank/DDBJ databases">
        <authorList>
            <person name="Guldener U."/>
        </authorList>
    </citation>
    <scope>NUCLEOTIDE SEQUENCE</scope>
</reference>
<dbReference type="InterPro" id="IPR055129">
    <property type="entry name" value="YEATS_dom"/>
</dbReference>